<sequence>MKASAFQQTAPSGLSQNRRLRPPKKPTSENSRFAVCYQ</sequence>
<evidence type="ECO:0000313" key="3">
    <source>
        <dbReference type="Proteomes" id="UP000826234"/>
    </source>
</evidence>
<feature type="compositionally biased region" description="Polar residues" evidence="1">
    <location>
        <begin position="1"/>
        <end position="17"/>
    </location>
</feature>
<evidence type="ECO:0000256" key="1">
    <source>
        <dbReference type="SAM" id="MobiDB-lite"/>
    </source>
</evidence>
<dbReference type="EMBL" id="JAIPUX010005289">
    <property type="protein sequence ID" value="KAH0618745.1"/>
    <property type="molecule type" value="Genomic_DNA"/>
</dbReference>
<dbReference type="Proteomes" id="UP000826234">
    <property type="component" value="Unassembled WGS sequence"/>
</dbReference>
<reference evidence="2 3" key="1">
    <citation type="journal article" date="2022" name="Gigascience">
        <title>A chromosome-level genome assembly and annotation of the desert horned lizard, Phrynosoma platyrhinos, provides insight into chromosomal rearrangements among reptiles.</title>
        <authorList>
            <person name="Koochekian N."/>
            <person name="Ascanio A."/>
            <person name="Farleigh K."/>
            <person name="Card D.C."/>
            <person name="Schield D.R."/>
            <person name="Castoe T.A."/>
            <person name="Jezkova T."/>
        </authorList>
    </citation>
    <scope>NUCLEOTIDE SEQUENCE [LARGE SCALE GENOMIC DNA]</scope>
    <source>
        <strain evidence="2">NK-2021</strain>
    </source>
</reference>
<comment type="caution">
    <text evidence="2">The sequence shown here is derived from an EMBL/GenBank/DDBJ whole genome shotgun (WGS) entry which is preliminary data.</text>
</comment>
<accession>A0ABQ7SN44</accession>
<keyword evidence="3" id="KW-1185">Reference proteome</keyword>
<feature type="region of interest" description="Disordered" evidence="1">
    <location>
        <begin position="1"/>
        <end position="38"/>
    </location>
</feature>
<proteinExistence type="predicted"/>
<evidence type="ECO:0000313" key="2">
    <source>
        <dbReference type="EMBL" id="KAH0618745.1"/>
    </source>
</evidence>
<name>A0ABQ7SN44_PHRPL</name>
<protein>
    <submittedName>
        <fullName evidence="2">Uncharacterized protein</fullName>
    </submittedName>
</protein>
<gene>
    <name evidence="2" type="ORF">JD844_018197</name>
</gene>
<organism evidence="2 3">
    <name type="scientific">Phrynosoma platyrhinos</name>
    <name type="common">Desert horned lizard</name>
    <dbReference type="NCBI Taxonomy" id="52577"/>
    <lineage>
        <taxon>Eukaryota</taxon>
        <taxon>Metazoa</taxon>
        <taxon>Chordata</taxon>
        <taxon>Craniata</taxon>
        <taxon>Vertebrata</taxon>
        <taxon>Euteleostomi</taxon>
        <taxon>Lepidosauria</taxon>
        <taxon>Squamata</taxon>
        <taxon>Bifurcata</taxon>
        <taxon>Unidentata</taxon>
        <taxon>Episquamata</taxon>
        <taxon>Toxicofera</taxon>
        <taxon>Iguania</taxon>
        <taxon>Phrynosomatidae</taxon>
        <taxon>Phrynosomatinae</taxon>
        <taxon>Phrynosoma</taxon>
    </lineage>
</organism>